<dbReference type="SUPFAM" id="SSF53756">
    <property type="entry name" value="UDP-Glycosyltransferase/glycogen phosphorylase"/>
    <property type="match status" value="1"/>
</dbReference>
<evidence type="ECO:0000259" key="2">
    <source>
        <dbReference type="Pfam" id="PF13439"/>
    </source>
</evidence>
<dbReference type="InterPro" id="IPR028098">
    <property type="entry name" value="Glyco_trans_4-like_N"/>
</dbReference>
<dbReference type="Pfam" id="PF00534">
    <property type="entry name" value="Glycos_transf_1"/>
    <property type="match status" value="1"/>
</dbReference>
<organism evidence="3 4">
    <name type="scientific">Leadbetterella byssophila (strain DSM 17132 / JCM 16389 / KACC 11308 / NBRC 106382 / 4M15)</name>
    <dbReference type="NCBI Taxonomy" id="649349"/>
    <lineage>
        <taxon>Bacteria</taxon>
        <taxon>Pseudomonadati</taxon>
        <taxon>Bacteroidota</taxon>
        <taxon>Cytophagia</taxon>
        <taxon>Cytophagales</taxon>
        <taxon>Leadbetterellaceae</taxon>
        <taxon>Leadbetterella</taxon>
    </lineage>
</organism>
<evidence type="ECO:0000313" key="3">
    <source>
        <dbReference type="EMBL" id="ADQ18130.1"/>
    </source>
</evidence>
<sequence>MKRILHIAEAFGGGIITFIANLANEQCVEHEVIIAHGIRPETHSNYVDFFDSRIKLLRVNNFRQEIGFIQETRAVLELRALIAKIGPDVIHMHSSQSGVLGKLASLNTKSVKVYSPHGFSFLKQDVSDLKRFAFKSIEKVFSLFDCTLVASSSSEFAEAKLITKKSVLINNGINTESLSKFLNIPKNNSKITVGMIGRALPQKNPRLFNSIASRMPDIDFVWIGDGELRNELKAPNIFIVGWGSREEALHYLAKLDIYIMTSLWEGMPLSLLEAMYLKIPSVVTNVVGNRDVIIDNFNGYVVNNEDEFVDKIKFLANNTLERVRMGNAAYCDICEKFNSKVMAENFNKVYGF</sequence>
<dbReference type="PANTHER" id="PTHR45947">
    <property type="entry name" value="SULFOQUINOVOSYL TRANSFERASE SQD2"/>
    <property type="match status" value="1"/>
</dbReference>
<keyword evidence="3" id="KW-0808">Transferase</keyword>
<dbReference type="AlphaFoldDB" id="E4RXR6"/>
<dbReference type="eggNOG" id="COG0438">
    <property type="taxonomic scope" value="Bacteria"/>
</dbReference>
<dbReference type="InterPro" id="IPR050194">
    <property type="entry name" value="Glycosyltransferase_grp1"/>
</dbReference>
<dbReference type="EMBL" id="CP002305">
    <property type="protein sequence ID" value="ADQ18130.1"/>
    <property type="molecule type" value="Genomic_DNA"/>
</dbReference>
<feature type="domain" description="Glycosyltransferase subfamily 4-like N-terminal" evidence="2">
    <location>
        <begin position="13"/>
        <end position="176"/>
    </location>
</feature>
<reference key="1">
    <citation type="submission" date="2010-11" db="EMBL/GenBank/DDBJ databases">
        <title>The complete genome of Leadbetterella byssophila DSM 17132.</title>
        <authorList>
            <consortium name="US DOE Joint Genome Institute (JGI-PGF)"/>
            <person name="Lucas S."/>
            <person name="Copeland A."/>
            <person name="Lapidus A."/>
            <person name="Glavina del Rio T."/>
            <person name="Dalin E."/>
            <person name="Tice H."/>
            <person name="Bruce D."/>
            <person name="Goodwin L."/>
            <person name="Pitluck S."/>
            <person name="Kyrpides N."/>
            <person name="Mavromatis K."/>
            <person name="Ivanova N."/>
            <person name="Teshima H."/>
            <person name="Brettin T."/>
            <person name="Detter J.C."/>
            <person name="Han C."/>
            <person name="Tapia R."/>
            <person name="Land M."/>
            <person name="Hauser L."/>
            <person name="Markowitz V."/>
            <person name="Cheng J.-F."/>
            <person name="Hugenholtz P."/>
            <person name="Woyke T."/>
            <person name="Wu D."/>
            <person name="Tindall B."/>
            <person name="Pomrenke H.G."/>
            <person name="Brambilla E."/>
            <person name="Klenk H.-P."/>
            <person name="Eisen J.A."/>
        </authorList>
    </citation>
    <scope>NUCLEOTIDE SEQUENCE [LARGE SCALE GENOMIC DNA]</scope>
    <source>
        <strain>DSM 17132</strain>
    </source>
</reference>
<dbReference type="Proteomes" id="UP000007435">
    <property type="component" value="Chromosome"/>
</dbReference>
<dbReference type="PANTHER" id="PTHR45947:SF3">
    <property type="entry name" value="SULFOQUINOVOSYL TRANSFERASE SQD2"/>
    <property type="match status" value="1"/>
</dbReference>
<evidence type="ECO:0000313" key="4">
    <source>
        <dbReference type="Proteomes" id="UP000007435"/>
    </source>
</evidence>
<dbReference type="Pfam" id="PF13439">
    <property type="entry name" value="Glyco_transf_4"/>
    <property type="match status" value="1"/>
</dbReference>
<dbReference type="STRING" id="649349.Lbys_2465"/>
<dbReference type="OrthoDB" id="9792322at2"/>
<proteinExistence type="predicted"/>
<dbReference type="InterPro" id="IPR001296">
    <property type="entry name" value="Glyco_trans_1"/>
</dbReference>
<protein>
    <submittedName>
        <fullName evidence="3">Glycosyl transferase group 1</fullName>
    </submittedName>
</protein>
<name>E4RXR6_LEAB4</name>
<feature type="domain" description="Glycosyl transferase family 1" evidence="1">
    <location>
        <begin position="185"/>
        <end position="330"/>
    </location>
</feature>
<dbReference type="RefSeq" id="WP_013409170.1">
    <property type="nucleotide sequence ID" value="NC_014655.1"/>
</dbReference>
<evidence type="ECO:0000259" key="1">
    <source>
        <dbReference type="Pfam" id="PF00534"/>
    </source>
</evidence>
<keyword evidence="4" id="KW-1185">Reference proteome</keyword>
<dbReference type="KEGG" id="lby:Lbys_2465"/>
<dbReference type="GO" id="GO:0016758">
    <property type="term" value="F:hexosyltransferase activity"/>
    <property type="evidence" value="ECO:0007669"/>
    <property type="project" value="TreeGrafter"/>
</dbReference>
<dbReference type="HOGENOM" id="CLU_009583_0_1_10"/>
<dbReference type="Gene3D" id="3.40.50.2000">
    <property type="entry name" value="Glycogen Phosphorylase B"/>
    <property type="match status" value="2"/>
</dbReference>
<reference evidence="3 4" key="2">
    <citation type="journal article" date="2011" name="Stand. Genomic Sci.">
        <title>Complete genome sequence of Leadbetterella byssophila type strain (4M15).</title>
        <authorList>
            <person name="Abt B."/>
            <person name="Teshima H."/>
            <person name="Lucas S."/>
            <person name="Lapidus A."/>
            <person name="Del Rio T.G."/>
            <person name="Nolan M."/>
            <person name="Tice H."/>
            <person name="Cheng J.F."/>
            <person name="Pitluck S."/>
            <person name="Liolios K."/>
            <person name="Pagani I."/>
            <person name="Ivanova N."/>
            <person name="Mavromatis K."/>
            <person name="Pati A."/>
            <person name="Tapia R."/>
            <person name="Han C."/>
            <person name="Goodwin L."/>
            <person name="Chen A."/>
            <person name="Palaniappan K."/>
            <person name="Land M."/>
            <person name="Hauser L."/>
            <person name="Chang Y.J."/>
            <person name="Jeffries C.D."/>
            <person name="Rohde M."/>
            <person name="Goker M."/>
            <person name="Tindall B.J."/>
            <person name="Detter J.C."/>
            <person name="Woyke T."/>
            <person name="Bristow J."/>
            <person name="Eisen J.A."/>
            <person name="Markowitz V."/>
            <person name="Hugenholtz P."/>
            <person name="Klenk H.P."/>
            <person name="Kyrpides N.C."/>
        </authorList>
    </citation>
    <scope>NUCLEOTIDE SEQUENCE [LARGE SCALE GENOMIC DNA]</scope>
    <source>
        <strain evidence="4">DSM 17132 / JCM 16389 / KACC 11308 / NBRC 106382 / 4M15</strain>
    </source>
</reference>
<gene>
    <name evidence="3" type="ordered locus">Lbys_2465</name>
</gene>
<dbReference type="CAZy" id="GT4">
    <property type="family name" value="Glycosyltransferase Family 4"/>
</dbReference>
<accession>E4RXR6</accession>